<reference evidence="13 14" key="1">
    <citation type="journal article" date="2019" name="Sci. Rep.">
        <title>Comparative genomics of chytrid fungi reveal insights into the obligate biotrophic and pathogenic lifestyle of Synchytrium endobioticum.</title>
        <authorList>
            <person name="van de Vossenberg B.T.L.H."/>
            <person name="Warris S."/>
            <person name="Nguyen H.D.T."/>
            <person name="van Gent-Pelzer M.P.E."/>
            <person name="Joly D.L."/>
            <person name="van de Geest H.C."/>
            <person name="Bonants P.J.M."/>
            <person name="Smith D.S."/>
            <person name="Levesque C.A."/>
            <person name="van der Lee T.A.J."/>
        </authorList>
    </citation>
    <scope>NUCLEOTIDE SEQUENCE [LARGE SCALE GENOMIC DNA]</scope>
    <source>
        <strain evidence="13 14">CBS 809.83</strain>
    </source>
</reference>
<evidence type="ECO:0000259" key="12">
    <source>
        <dbReference type="Pfam" id="PF22997"/>
    </source>
</evidence>
<feature type="compositionally biased region" description="Low complexity" evidence="10">
    <location>
        <begin position="1237"/>
        <end position="1257"/>
    </location>
</feature>
<feature type="transmembrane region" description="Helical" evidence="11">
    <location>
        <begin position="1072"/>
        <end position="1094"/>
    </location>
</feature>
<feature type="region of interest" description="Disordered" evidence="10">
    <location>
        <begin position="1231"/>
        <end position="1337"/>
    </location>
</feature>
<feature type="compositionally biased region" description="Low complexity" evidence="10">
    <location>
        <begin position="1305"/>
        <end position="1322"/>
    </location>
</feature>
<feature type="transmembrane region" description="Helical" evidence="11">
    <location>
        <begin position="437"/>
        <end position="464"/>
    </location>
</feature>
<feature type="transmembrane region" description="Helical" evidence="11">
    <location>
        <begin position="169"/>
        <end position="191"/>
    </location>
</feature>
<dbReference type="InterPro" id="IPR004835">
    <property type="entry name" value="Chitin_synth"/>
</dbReference>
<feature type="compositionally biased region" description="Low complexity" evidence="10">
    <location>
        <begin position="137"/>
        <end position="148"/>
    </location>
</feature>
<keyword evidence="5" id="KW-0808">Transferase</keyword>
<feature type="transmembrane region" description="Helical" evidence="11">
    <location>
        <begin position="1101"/>
        <end position="1125"/>
    </location>
</feature>
<dbReference type="PANTHER" id="PTHR22914:SF16">
    <property type="entry name" value="CHITIN SYNTHASE 3"/>
    <property type="match status" value="1"/>
</dbReference>
<dbReference type="Pfam" id="PF03142">
    <property type="entry name" value="Chitin_synth_2"/>
    <property type="match status" value="1"/>
</dbReference>
<feature type="region of interest" description="Disordered" evidence="10">
    <location>
        <begin position="538"/>
        <end position="599"/>
    </location>
</feature>
<evidence type="ECO:0000256" key="1">
    <source>
        <dbReference type="ARBA" id="ARBA00004651"/>
    </source>
</evidence>
<dbReference type="InterPro" id="IPR054295">
    <property type="entry name" value="CHS4-like_dom"/>
</dbReference>
<protein>
    <recommendedName>
        <fullName evidence="2">chitin synthase</fullName>
        <ecNumber evidence="2">2.4.1.16</ecNumber>
    </recommendedName>
</protein>
<feature type="compositionally biased region" description="Pro residues" evidence="10">
    <location>
        <begin position="53"/>
        <end position="66"/>
    </location>
</feature>
<feature type="region of interest" description="Disordered" evidence="10">
    <location>
        <begin position="1187"/>
        <end position="1209"/>
    </location>
</feature>
<evidence type="ECO:0000313" key="14">
    <source>
        <dbReference type="Proteomes" id="UP000318582"/>
    </source>
</evidence>
<dbReference type="EMBL" id="QEAQ01000008">
    <property type="protein sequence ID" value="TPX61312.1"/>
    <property type="molecule type" value="Genomic_DNA"/>
</dbReference>
<dbReference type="InterPro" id="IPR029044">
    <property type="entry name" value="Nucleotide-diphossugar_trans"/>
</dbReference>
<dbReference type="CDD" id="cd04190">
    <property type="entry name" value="Chitin_synth_C"/>
    <property type="match status" value="1"/>
</dbReference>
<evidence type="ECO:0000256" key="4">
    <source>
        <dbReference type="ARBA" id="ARBA00022676"/>
    </source>
</evidence>
<feature type="compositionally biased region" description="Polar residues" evidence="10">
    <location>
        <begin position="488"/>
        <end position="501"/>
    </location>
</feature>
<dbReference type="Proteomes" id="UP000318582">
    <property type="component" value="Unassembled WGS sequence"/>
</dbReference>
<feature type="compositionally biased region" description="Low complexity" evidence="10">
    <location>
        <begin position="1277"/>
        <end position="1293"/>
    </location>
</feature>
<comment type="subcellular location">
    <subcellularLocation>
        <location evidence="1">Cell membrane</location>
        <topology evidence="1">Multi-pass membrane protein</topology>
    </subcellularLocation>
</comment>
<feature type="region of interest" description="Disordered" evidence="10">
    <location>
        <begin position="485"/>
        <end position="507"/>
    </location>
</feature>
<dbReference type="PANTHER" id="PTHR22914">
    <property type="entry name" value="CHITIN SYNTHASE"/>
    <property type="match status" value="1"/>
</dbReference>
<accession>A0A507EBU3</accession>
<keyword evidence="14" id="KW-1185">Reference proteome</keyword>
<dbReference type="EC" id="2.4.1.16" evidence="2"/>
<dbReference type="GO" id="GO:0006031">
    <property type="term" value="P:chitin biosynthetic process"/>
    <property type="evidence" value="ECO:0007669"/>
    <property type="project" value="TreeGrafter"/>
</dbReference>
<gene>
    <name evidence="13" type="ORF">PhCBS80983_g01150</name>
</gene>
<keyword evidence="9" id="KW-0325">Glycoprotein</keyword>
<evidence type="ECO:0000256" key="8">
    <source>
        <dbReference type="ARBA" id="ARBA00023136"/>
    </source>
</evidence>
<evidence type="ECO:0000256" key="2">
    <source>
        <dbReference type="ARBA" id="ARBA00012543"/>
    </source>
</evidence>
<proteinExistence type="predicted"/>
<feature type="transmembrane region" description="Helical" evidence="11">
    <location>
        <begin position="203"/>
        <end position="224"/>
    </location>
</feature>
<feature type="compositionally biased region" description="Polar residues" evidence="10">
    <location>
        <begin position="561"/>
        <end position="570"/>
    </location>
</feature>
<evidence type="ECO:0000256" key="5">
    <source>
        <dbReference type="ARBA" id="ARBA00022679"/>
    </source>
</evidence>
<sequence length="1337" mass="148048">MVAGKDRPLPGAALRYQQGSLRSQSQEALLQAARPSAEYSRPTVPAAPRLHVPAPPTGPQQRPPRSSPLAPRTRLSIAFPQKASAANSNKDELPTKSPQDALGAPPLHPVSMRQQVGPAGNVSRKKSMVRHDRSLNRRPSSNRRASMSGLGRSDTLRRRQPGAAQRLTWWRGVVNTLTVCLPAPLLSFFNMKDHGLQIAFKEKIALCILIFLCMAFVGFITFFFNTLACSESGVSPINYKTLNSSSYFAVRGAAYDLDEVLKIPIKKHALLPGVMIDYPQMKGQDLSALFPVVTSKCFEMQLTLPCTVPGVWPPNSTRNYDTKPSCHSTYNGKPQNIIGDYTPATSLFLDFDEVKDSPNRLIFNGNVWDISRMGEIQANLDKVDPRAYQLIMDNRGRDATKAFTSSDEMHNAAKCLDQVFRIAKVDSTSIGCVVSNVLVYISFAVIIGTVGARFLLAVIFQWTIGWRLGARDKGSRVAEDLKRRLHEQSTMSRQPRPSLNAPSAAESKTAHDAIELNEIAEEGSPKKPAAVRASGLMVRNPSGEAEGKSNTSAGAEVKSVIPNQAVTLTSSEHKRSASTRSSKGINPDSALVRGPNGVMMRPTLPTVELPEMDLSLSNTFRDLEQSAPYTKTDPTLNDPTLMHTLVMVPCYSEGYESLRATLDSVARAYYPSTHKTIFVIADGIVQGSGNDKTTSDYLIDMMEIDERFKEDDPKLGGEPQAYSYVAIADGSKRKNYARVYAGWYRYAITDEKAKKDAGSAKDISSSMYRTLTKRKRGKVPMILVVKCGNEEERHPETGAAKPGNRGKRDSQLLLMHFLSKVMFDDRMTELEFEIFHKLWSINGLHPEMYETVMMVDADTRLYPDSMTHLLACMKRDPQVMGVCGETKVYNKWDSWVTMIQVYEYYISHHLSKAFESVFGGVTCLPGCFSAYRIKAPKNGQWVPILANPDIVEEYSENVVETLHTKNLLLLGEDRFLTTLMLKAFPKRRNVFVPQAICKTVVPDTFSVLLSQRRRWINSTIHNLLELVLVRDLCGTFCFSMQFVIFMELIGSVVLPAACVFTVYLIVQACIGHLQLIPLIMLAAILGLPALLILLTVRRIVYFFWFVIYLLALPIWQFILPLYAFWHFDDFTWGDTRIVSGEEGKKAEDHSKRDGEFDYNGINMKRWQEWVRERATLLEVKRRTAIAAKQAKQGKAPRPGPGPFVPSPFSGPGYHPSHASFLPPVSGPMVPPGAFSNPSRGAGRGMMPPGMFRAPPGAIATNMWTPGSPYGHHSPIRAPGSPGSGHSHSPGASPTYRGYFPPQSRPIPSGSVSSPSHSTSTSTLVASEPQAEKESKET</sequence>
<evidence type="ECO:0000256" key="6">
    <source>
        <dbReference type="ARBA" id="ARBA00022692"/>
    </source>
</evidence>
<dbReference type="Pfam" id="PF22997">
    <property type="entry name" value="CHS4"/>
    <property type="match status" value="1"/>
</dbReference>
<name>A0A507EBU3_9FUNG</name>
<dbReference type="GO" id="GO:0030428">
    <property type="term" value="C:cell septum"/>
    <property type="evidence" value="ECO:0007669"/>
    <property type="project" value="TreeGrafter"/>
</dbReference>
<evidence type="ECO:0000313" key="13">
    <source>
        <dbReference type="EMBL" id="TPX61312.1"/>
    </source>
</evidence>
<comment type="caution">
    <text evidence="13">The sequence shown here is derived from an EMBL/GenBank/DDBJ whole genome shotgun (WGS) entry which is preliminary data.</text>
</comment>
<dbReference type="STRING" id="109895.A0A507EBU3"/>
<feature type="transmembrane region" description="Helical" evidence="11">
    <location>
        <begin position="1042"/>
        <end position="1066"/>
    </location>
</feature>
<organism evidence="13 14">
    <name type="scientific">Powellomyces hirtus</name>
    <dbReference type="NCBI Taxonomy" id="109895"/>
    <lineage>
        <taxon>Eukaryota</taxon>
        <taxon>Fungi</taxon>
        <taxon>Fungi incertae sedis</taxon>
        <taxon>Chytridiomycota</taxon>
        <taxon>Chytridiomycota incertae sedis</taxon>
        <taxon>Chytridiomycetes</taxon>
        <taxon>Spizellomycetales</taxon>
        <taxon>Powellomycetaceae</taxon>
        <taxon>Powellomyces</taxon>
    </lineage>
</organism>
<evidence type="ECO:0000256" key="9">
    <source>
        <dbReference type="ARBA" id="ARBA00023180"/>
    </source>
</evidence>
<keyword evidence="8 11" id="KW-0472">Membrane</keyword>
<feature type="compositionally biased region" description="Low complexity" evidence="10">
    <location>
        <begin position="1187"/>
        <end position="1196"/>
    </location>
</feature>
<dbReference type="GO" id="GO:0005886">
    <property type="term" value="C:plasma membrane"/>
    <property type="evidence" value="ECO:0007669"/>
    <property type="project" value="UniProtKB-SubCell"/>
</dbReference>
<feature type="region of interest" description="Disordered" evidence="10">
    <location>
        <begin position="1"/>
        <end position="159"/>
    </location>
</feature>
<keyword evidence="3" id="KW-1003">Cell membrane</keyword>
<keyword evidence="4" id="KW-0328">Glycosyltransferase</keyword>
<evidence type="ECO:0000256" key="7">
    <source>
        <dbReference type="ARBA" id="ARBA00022989"/>
    </source>
</evidence>
<feature type="compositionally biased region" description="Polar residues" evidence="10">
    <location>
        <begin position="17"/>
        <end position="28"/>
    </location>
</feature>
<dbReference type="SUPFAM" id="SSF53448">
    <property type="entry name" value="Nucleotide-diphospho-sugar transferases"/>
    <property type="match status" value="1"/>
</dbReference>
<evidence type="ECO:0000256" key="10">
    <source>
        <dbReference type="SAM" id="MobiDB-lite"/>
    </source>
</evidence>
<keyword evidence="7 11" id="KW-1133">Transmembrane helix</keyword>
<feature type="domain" description="Chitin synthase 4-like" evidence="12">
    <location>
        <begin position="350"/>
        <end position="423"/>
    </location>
</feature>
<evidence type="ECO:0000256" key="3">
    <source>
        <dbReference type="ARBA" id="ARBA00022475"/>
    </source>
</evidence>
<evidence type="ECO:0000256" key="11">
    <source>
        <dbReference type="SAM" id="Phobius"/>
    </source>
</evidence>
<keyword evidence="6 11" id="KW-0812">Transmembrane</keyword>
<dbReference type="GO" id="GO:0004100">
    <property type="term" value="F:chitin synthase activity"/>
    <property type="evidence" value="ECO:0007669"/>
    <property type="project" value="UniProtKB-EC"/>
</dbReference>